<dbReference type="EMBL" id="ML977568">
    <property type="protein sequence ID" value="KAF2004337.1"/>
    <property type="molecule type" value="Genomic_DNA"/>
</dbReference>
<reference evidence="1" key="1">
    <citation type="journal article" date="2020" name="Stud. Mycol.">
        <title>101 Dothideomycetes genomes: a test case for predicting lifestyles and emergence of pathogens.</title>
        <authorList>
            <person name="Haridas S."/>
            <person name="Albert R."/>
            <person name="Binder M."/>
            <person name="Bloem J."/>
            <person name="Labutti K."/>
            <person name="Salamov A."/>
            <person name="Andreopoulos B."/>
            <person name="Baker S."/>
            <person name="Barry K."/>
            <person name="Bills G."/>
            <person name="Bluhm B."/>
            <person name="Cannon C."/>
            <person name="Castanera R."/>
            <person name="Culley D."/>
            <person name="Daum C."/>
            <person name="Ezra D."/>
            <person name="Gonzalez J."/>
            <person name="Henrissat B."/>
            <person name="Kuo A."/>
            <person name="Liang C."/>
            <person name="Lipzen A."/>
            <person name="Lutzoni F."/>
            <person name="Magnuson J."/>
            <person name="Mondo S."/>
            <person name="Nolan M."/>
            <person name="Ohm R."/>
            <person name="Pangilinan J."/>
            <person name="Park H.-J."/>
            <person name="Ramirez L."/>
            <person name="Alfaro M."/>
            <person name="Sun H."/>
            <person name="Tritt A."/>
            <person name="Yoshinaga Y."/>
            <person name="Zwiers L.-H."/>
            <person name="Turgeon B."/>
            <person name="Goodwin S."/>
            <person name="Spatafora J."/>
            <person name="Crous P."/>
            <person name="Grigoriev I."/>
        </authorList>
    </citation>
    <scope>NUCLEOTIDE SEQUENCE</scope>
    <source>
        <strain evidence="1">CBS 123094</strain>
    </source>
</reference>
<evidence type="ECO:0000313" key="1">
    <source>
        <dbReference type="EMBL" id="KAF2004337.1"/>
    </source>
</evidence>
<sequence length="87" mass="10349">MVIRRTQFWFHYVRWLVSERLFRSSLKKGEGSYRSNSLRIPPSFASFYSLPFIIVPETPHYAPSRATFLVPLNPKLHFQKGFSRRSE</sequence>
<gene>
    <name evidence="1" type="ORF">P154DRAFT_56653</name>
</gene>
<dbReference type="Proteomes" id="UP000799779">
    <property type="component" value="Unassembled WGS sequence"/>
</dbReference>
<name>A0A6A5WRZ9_9PLEO</name>
<keyword evidence="2" id="KW-1185">Reference proteome</keyword>
<accession>A0A6A5WRZ9</accession>
<dbReference type="AlphaFoldDB" id="A0A6A5WRZ9"/>
<proteinExistence type="predicted"/>
<organism evidence="1 2">
    <name type="scientific">Amniculicola lignicola CBS 123094</name>
    <dbReference type="NCBI Taxonomy" id="1392246"/>
    <lineage>
        <taxon>Eukaryota</taxon>
        <taxon>Fungi</taxon>
        <taxon>Dikarya</taxon>
        <taxon>Ascomycota</taxon>
        <taxon>Pezizomycotina</taxon>
        <taxon>Dothideomycetes</taxon>
        <taxon>Pleosporomycetidae</taxon>
        <taxon>Pleosporales</taxon>
        <taxon>Amniculicolaceae</taxon>
        <taxon>Amniculicola</taxon>
    </lineage>
</organism>
<evidence type="ECO:0000313" key="2">
    <source>
        <dbReference type="Proteomes" id="UP000799779"/>
    </source>
</evidence>
<protein>
    <submittedName>
        <fullName evidence="1">Uncharacterized protein</fullName>
    </submittedName>
</protein>